<evidence type="ECO:0000259" key="2">
    <source>
        <dbReference type="Pfam" id="PF00534"/>
    </source>
</evidence>
<dbReference type="RefSeq" id="WP_205115947.1">
    <property type="nucleotide sequence ID" value="NZ_CP070273.1"/>
</dbReference>
<dbReference type="PANTHER" id="PTHR46401:SF2">
    <property type="entry name" value="GLYCOSYLTRANSFERASE WBBK-RELATED"/>
    <property type="match status" value="1"/>
</dbReference>
<dbReference type="PANTHER" id="PTHR46401">
    <property type="entry name" value="GLYCOSYLTRANSFERASE WBBK-RELATED"/>
    <property type="match status" value="1"/>
</dbReference>
<evidence type="ECO:0000256" key="1">
    <source>
        <dbReference type="ARBA" id="ARBA00022679"/>
    </source>
</evidence>
<dbReference type="SUPFAM" id="SSF53756">
    <property type="entry name" value="UDP-Glycosyltransferase/glycogen phosphorylase"/>
    <property type="match status" value="1"/>
</dbReference>
<dbReference type="EMBL" id="CP070273">
    <property type="protein sequence ID" value="QRV25188.1"/>
    <property type="molecule type" value="Genomic_DNA"/>
</dbReference>
<reference evidence="4 5" key="1">
    <citation type="submission" date="2021-02" db="EMBL/GenBank/DDBJ databases">
        <title>The genome of Marinomonas foliarum JZW.</title>
        <authorList>
            <person name="Sun M."/>
        </authorList>
    </citation>
    <scope>NUCLEOTIDE SEQUENCE [LARGE SCALE GENOMIC DNA]</scope>
    <source>
        <strain evidence="4 5">JZW</strain>
    </source>
</reference>
<dbReference type="InterPro" id="IPR028098">
    <property type="entry name" value="Glyco_trans_4-like_N"/>
</dbReference>
<gene>
    <name evidence="4" type="ORF">JSY38_06675</name>
</gene>
<evidence type="ECO:0000313" key="5">
    <source>
        <dbReference type="Proteomes" id="UP000644167"/>
    </source>
</evidence>
<keyword evidence="1" id="KW-0808">Transferase</keyword>
<dbReference type="InterPro" id="IPR001296">
    <property type="entry name" value="Glyco_trans_1"/>
</dbReference>
<dbReference type="Proteomes" id="UP000644167">
    <property type="component" value="Chromosome"/>
</dbReference>
<feature type="domain" description="Glycosyltransferase subfamily 4-like N-terminal" evidence="3">
    <location>
        <begin position="23"/>
        <end position="160"/>
    </location>
</feature>
<evidence type="ECO:0000313" key="4">
    <source>
        <dbReference type="EMBL" id="QRV25188.1"/>
    </source>
</evidence>
<keyword evidence="5" id="KW-1185">Reference proteome</keyword>
<dbReference type="Gene3D" id="3.40.50.2000">
    <property type="entry name" value="Glycogen Phosphorylase B"/>
    <property type="match status" value="2"/>
</dbReference>
<feature type="domain" description="Glycosyl transferase family 1" evidence="2">
    <location>
        <begin position="195"/>
        <end position="337"/>
    </location>
</feature>
<dbReference type="Pfam" id="PF00534">
    <property type="entry name" value="Glycos_transf_1"/>
    <property type="match status" value="1"/>
</dbReference>
<dbReference type="Pfam" id="PF13439">
    <property type="entry name" value="Glyco_transf_4"/>
    <property type="match status" value="1"/>
</dbReference>
<organism evidence="4 5">
    <name type="scientific">Marinomonas foliarum</name>
    <dbReference type="NCBI Taxonomy" id="491950"/>
    <lineage>
        <taxon>Bacteria</taxon>
        <taxon>Pseudomonadati</taxon>
        <taxon>Pseudomonadota</taxon>
        <taxon>Gammaproteobacteria</taxon>
        <taxon>Oceanospirillales</taxon>
        <taxon>Oceanospirillaceae</taxon>
        <taxon>Marinomonas</taxon>
    </lineage>
</organism>
<proteinExistence type="predicted"/>
<name>A0ABX7ITW4_9GAMM</name>
<protein>
    <submittedName>
        <fullName evidence="4">Glycosyltransferase</fullName>
    </submittedName>
</protein>
<evidence type="ECO:0000259" key="3">
    <source>
        <dbReference type="Pfam" id="PF13439"/>
    </source>
</evidence>
<accession>A0ABX7ITW4</accession>
<sequence length="361" mass="40894">MIKVCHLSTAHKFHDIRIFRKECKSLVKVGYEVYFVVPAPSDMIEDGVKIVPIQVTPTKFRRAFLLPILALKKSLSVKADIYHFHDFELWPVALLLRFLGKKVIADVHEDIPAQLLQRPWIPRPIRKPLSLIAKWFEDMSARTMSAVVTVDASLVRRFSKVNSDVTMLENFPLLQELPLSNKCDDTFKLVSLGGVLDERCANTIIAASKGLPDVSIAIGGGISKRYSDLSWQTGNCRYLGYLSAQDALNENVNADAILVMFSDQPNHLEIKSNRLYESMYASKPIIVSSMSNWQAFIDKNECGFSVDQTNPESLIDAIERLKNDKQLAQRLGKNGKQAVLADYSWSSQENKLFDLYKRVER</sequence>